<dbReference type="PROSITE" id="PS51197">
    <property type="entry name" value="HTH_RRF2_2"/>
    <property type="match status" value="1"/>
</dbReference>
<accession>A0A0N7M0A2</accession>
<evidence type="ECO:0000256" key="1">
    <source>
        <dbReference type="ARBA" id="ARBA00023125"/>
    </source>
</evidence>
<name>A0A0N7M0A2_9RHOB</name>
<dbReference type="NCBIfam" id="TIGR00738">
    <property type="entry name" value="rrf2_super"/>
    <property type="match status" value="1"/>
</dbReference>
<dbReference type="STRING" id="928856.SAMN04488049_10188"/>
<proteinExistence type="predicted"/>
<reference evidence="2 3" key="1">
    <citation type="submission" date="2015-09" db="EMBL/GenBank/DDBJ databases">
        <authorList>
            <consortium name="Swine Surveillance"/>
        </authorList>
    </citation>
    <scope>NUCLEOTIDE SEQUENCE [LARGE SCALE GENOMIC DNA]</scope>
    <source>
        <strain evidence="2 3">CECT 7557</strain>
    </source>
</reference>
<dbReference type="PANTHER" id="PTHR33221">
    <property type="entry name" value="WINGED HELIX-TURN-HELIX TRANSCRIPTIONAL REGULATOR, RRF2 FAMILY"/>
    <property type="match status" value="1"/>
</dbReference>
<dbReference type="PANTHER" id="PTHR33221:SF4">
    <property type="entry name" value="HTH-TYPE TRANSCRIPTIONAL REPRESSOR NSRR"/>
    <property type="match status" value="1"/>
</dbReference>
<evidence type="ECO:0000313" key="3">
    <source>
        <dbReference type="Proteomes" id="UP000052022"/>
    </source>
</evidence>
<protein>
    <submittedName>
        <fullName evidence="2">HTH-type transcriptional repressor NsrR</fullName>
    </submittedName>
</protein>
<gene>
    <name evidence="2" type="primary">nsrR_4</name>
    <name evidence="2" type="ORF">TRM7557_02630</name>
</gene>
<evidence type="ECO:0000313" key="2">
    <source>
        <dbReference type="EMBL" id="CUH79897.1"/>
    </source>
</evidence>
<dbReference type="SUPFAM" id="SSF46785">
    <property type="entry name" value="Winged helix' DNA-binding domain"/>
    <property type="match status" value="1"/>
</dbReference>
<dbReference type="Pfam" id="PF02082">
    <property type="entry name" value="Rrf2"/>
    <property type="match status" value="1"/>
</dbReference>
<dbReference type="Proteomes" id="UP000052022">
    <property type="component" value="Unassembled WGS sequence"/>
</dbReference>
<dbReference type="GO" id="GO:0003677">
    <property type="term" value="F:DNA binding"/>
    <property type="evidence" value="ECO:0007669"/>
    <property type="project" value="UniProtKB-KW"/>
</dbReference>
<dbReference type="InterPro" id="IPR036388">
    <property type="entry name" value="WH-like_DNA-bd_sf"/>
</dbReference>
<dbReference type="Gene3D" id="1.10.10.10">
    <property type="entry name" value="Winged helix-like DNA-binding domain superfamily/Winged helix DNA-binding domain"/>
    <property type="match status" value="1"/>
</dbReference>
<organism evidence="2 3">
    <name type="scientific">Tritonibacter multivorans</name>
    <dbReference type="NCBI Taxonomy" id="928856"/>
    <lineage>
        <taxon>Bacteria</taxon>
        <taxon>Pseudomonadati</taxon>
        <taxon>Pseudomonadota</taxon>
        <taxon>Alphaproteobacteria</taxon>
        <taxon>Rhodobacterales</taxon>
        <taxon>Paracoccaceae</taxon>
        <taxon>Tritonibacter</taxon>
    </lineage>
</organism>
<keyword evidence="3" id="KW-1185">Reference proteome</keyword>
<sequence length="167" mass="18178">MYLVELKHSTQLNIKSEGKEGAMKLNLKTDYALRVLIFLSNKPEEMFDIETLSRTYDLPASSLMKIVSELVAAGFVHSTRGRSGGIRIGKDPAEIRVGDVVRAMGEGMQMVDCSTCLLVSNCKLAGVLCEAAQAFEAVLMKYRLSDLLAGPAPVLVPFQTEGRPVQA</sequence>
<dbReference type="InterPro" id="IPR036390">
    <property type="entry name" value="WH_DNA-bd_sf"/>
</dbReference>
<keyword evidence="1" id="KW-0238">DNA-binding</keyword>
<dbReference type="AlphaFoldDB" id="A0A0N7M0A2"/>
<dbReference type="GO" id="GO:0005829">
    <property type="term" value="C:cytosol"/>
    <property type="evidence" value="ECO:0007669"/>
    <property type="project" value="TreeGrafter"/>
</dbReference>
<dbReference type="GO" id="GO:0003700">
    <property type="term" value="F:DNA-binding transcription factor activity"/>
    <property type="evidence" value="ECO:0007669"/>
    <property type="project" value="TreeGrafter"/>
</dbReference>
<dbReference type="InterPro" id="IPR000944">
    <property type="entry name" value="Tscrpt_reg_Rrf2"/>
</dbReference>
<dbReference type="EMBL" id="CYSD01000037">
    <property type="protein sequence ID" value="CUH79897.1"/>
    <property type="molecule type" value="Genomic_DNA"/>
</dbReference>